<keyword evidence="2" id="KW-1185">Reference proteome</keyword>
<evidence type="ECO:0000313" key="1">
    <source>
        <dbReference type="EMBL" id="MXQ63097.1"/>
    </source>
</evidence>
<sequence>MPSVDLDEQKALDVALGGLVLRELSEDDGVAHLTIEIGRSGLPCVTVTSGTRPLMLPSDELLEAACRLADAHERAGTGLTGAAYRFEKQPSGRWSMAGDFTYAG</sequence>
<dbReference type="Proteomes" id="UP000431901">
    <property type="component" value="Unassembled WGS sequence"/>
</dbReference>
<protein>
    <submittedName>
        <fullName evidence="1">Uncharacterized protein</fullName>
    </submittedName>
</protein>
<comment type="caution">
    <text evidence="1">The sequence shown here is derived from an EMBL/GenBank/DDBJ whole genome shotgun (WGS) entry which is preliminary data.</text>
</comment>
<dbReference type="RefSeq" id="WP_161101299.1">
    <property type="nucleotide sequence ID" value="NZ_JBHLYI010000002.1"/>
</dbReference>
<evidence type="ECO:0000313" key="2">
    <source>
        <dbReference type="Proteomes" id="UP000431901"/>
    </source>
</evidence>
<dbReference type="OrthoDB" id="4561029at2"/>
<accession>A0A6I4VYP6</accession>
<reference evidence="1 2" key="1">
    <citation type="submission" date="2019-12" db="EMBL/GenBank/DDBJ databases">
        <title>Nocardia macrotermitis sp. nov. and Nocardia aurantia sp. nov., isolated from the gut of the fungus growing-termite Macrotermes natalensis.</title>
        <authorList>
            <person name="Christine B."/>
            <person name="Rene B."/>
        </authorList>
    </citation>
    <scope>NUCLEOTIDE SEQUENCE [LARGE SCALE GENOMIC DNA]</scope>
    <source>
        <strain evidence="1 2">DSM 102126</strain>
    </source>
</reference>
<gene>
    <name evidence="1" type="ORF">GQ466_03515</name>
</gene>
<dbReference type="EMBL" id="WUTW01000001">
    <property type="protein sequence ID" value="MXQ63097.1"/>
    <property type="molecule type" value="Genomic_DNA"/>
</dbReference>
<organism evidence="1 2">
    <name type="scientific">Actinomadura rayongensis</name>
    <dbReference type="NCBI Taxonomy" id="1429076"/>
    <lineage>
        <taxon>Bacteria</taxon>
        <taxon>Bacillati</taxon>
        <taxon>Actinomycetota</taxon>
        <taxon>Actinomycetes</taxon>
        <taxon>Streptosporangiales</taxon>
        <taxon>Thermomonosporaceae</taxon>
        <taxon>Actinomadura</taxon>
    </lineage>
</organism>
<dbReference type="AlphaFoldDB" id="A0A6I4VYP6"/>
<proteinExistence type="predicted"/>
<name>A0A6I4VYP6_9ACTN</name>